<evidence type="ECO:0000259" key="4">
    <source>
        <dbReference type="Pfam" id="PF00198"/>
    </source>
</evidence>
<dbReference type="InterPro" id="IPR050743">
    <property type="entry name" value="2-oxoacid_DH_E2_comp"/>
</dbReference>
<dbReference type="InterPro" id="IPR023213">
    <property type="entry name" value="CAT-like_dom_sf"/>
</dbReference>
<protein>
    <recommendedName>
        <fullName evidence="4">2-oxoacid dehydrogenase acyltransferase catalytic domain-containing protein</fullName>
    </recommendedName>
</protein>
<dbReference type="GO" id="GO:0031405">
    <property type="term" value="F:lipoic acid binding"/>
    <property type="evidence" value="ECO:0007669"/>
    <property type="project" value="TreeGrafter"/>
</dbReference>
<evidence type="ECO:0000256" key="3">
    <source>
        <dbReference type="ARBA" id="ARBA00023315"/>
    </source>
</evidence>
<dbReference type="PANTHER" id="PTHR43178:SF14">
    <property type="entry name" value="LIPOAMIDE ACYLTRANSFERASE COMPONENT OF BRANCHED-CHAIN ALPHA-KETO ACID DEHYDROGENASE COMPLEX, MITOCHONDRIAL"/>
    <property type="match status" value="1"/>
</dbReference>
<evidence type="ECO:0000256" key="2">
    <source>
        <dbReference type="ARBA" id="ARBA00022679"/>
    </source>
</evidence>
<keyword evidence="3" id="KW-0012">Acyltransferase</keyword>
<evidence type="ECO:0000256" key="1">
    <source>
        <dbReference type="ARBA" id="ARBA00001938"/>
    </source>
</evidence>
<sequence>MDGLGTLLDSDPQRGREIGVLLKPAVRSLAKQHGEQLQGAEGYNHDVTAKYDMPSEDRTLRCNANMNLNPSFLLFLEIPKSKGKINVLAANYVDEINCHALMELKTSFQKNNPYSDIKYTFLPILIKSLSMVLNKYLFINSCFKEDTMEVLLKGLFLRLNLMND</sequence>
<evidence type="ECO:0000313" key="5">
    <source>
        <dbReference type="EMBL" id="KAK7295797.1"/>
    </source>
</evidence>
<reference evidence="5 6" key="1">
    <citation type="submission" date="2024-01" db="EMBL/GenBank/DDBJ databases">
        <title>The genomes of 5 underutilized Papilionoideae crops provide insights into root nodulation and disease resistance.</title>
        <authorList>
            <person name="Yuan L."/>
        </authorList>
    </citation>
    <scope>NUCLEOTIDE SEQUENCE [LARGE SCALE GENOMIC DNA]</scope>
    <source>
        <strain evidence="5">LY-2023</strain>
        <tissue evidence="5">Leaf</tissue>
    </source>
</reference>
<dbReference type="SUPFAM" id="SSF52777">
    <property type="entry name" value="CoA-dependent acyltransferases"/>
    <property type="match status" value="1"/>
</dbReference>
<name>A0AAN9JBA8_CLITE</name>
<dbReference type="PANTHER" id="PTHR43178">
    <property type="entry name" value="DIHYDROLIPOAMIDE ACETYLTRANSFERASE COMPONENT OF PYRUVATE DEHYDROGENASE COMPLEX"/>
    <property type="match status" value="1"/>
</dbReference>
<evidence type="ECO:0000313" key="6">
    <source>
        <dbReference type="Proteomes" id="UP001359559"/>
    </source>
</evidence>
<accession>A0AAN9JBA8</accession>
<keyword evidence="2" id="KW-0808">Transferase</keyword>
<feature type="domain" description="2-oxoacid dehydrogenase acyltransferase catalytic" evidence="4">
    <location>
        <begin position="87"/>
        <end position="152"/>
    </location>
</feature>
<dbReference type="GO" id="GO:0016407">
    <property type="term" value="F:acetyltransferase activity"/>
    <property type="evidence" value="ECO:0007669"/>
    <property type="project" value="TreeGrafter"/>
</dbReference>
<gene>
    <name evidence="5" type="ORF">RJT34_18709</name>
</gene>
<proteinExistence type="predicted"/>
<dbReference type="EMBL" id="JAYKXN010000004">
    <property type="protein sequence ID" value="KAK7295797.1"/>
    <property type="molecule type" value="Genomic_DNA"/>
</dbReference>
<dbReference type="Proteomes" id="UP001359559">
    <property type="component" value="Unassembled WGS sequence"/>
</dbReference>
<dbReference type="InterPro" id="IPR001078">
    <property type="entry name" value="2-oxoacid_DH_actylTfrase"/>
</dbReference>
<dbReference type="Pfam" id="PF00198">
    <property type="entry name" value="2-oxoacid_dh"/>
    <property type="match status" value="1"/>
</dbReference>
<organism evidence="5 6">
    <name type="scientific">Clitoria ternatea</name>
    <name type="common">Butterfly pea</name>
    <dbReference type="NCBI Taxonomy" id="43366"/>
    <lineage>
        <taxon>Eukaryota</taxon>
        <taxon>Viridiplantae</taxon>
        <taxon>Streptophyta</taxon>
        <taxon>Embryophyta</taxon>
        <taxon>Tracheophyta</taxon>
        <taxon>Spermatophyta</taxon>
        <taxon>Magnoliopsida</taxon>
        <taxon>eudicotyledons</taxon>
        <taxon>Gunneridae</taxon>
        <taxon>Pentapetalae</taxon>
        <taxon>rosids</taxon>
        <taxon>fabids</taxon>
        <taxon>Fabales</taxon>
        <taxon>Fabaceae</taxon>
        <taxon>Papilionoideae</taxon>
        <taxon>50 kb inversion clade</taxon>
        <taxon>NPAAA clade</taxon>
        <taxon>indigoferoid/millettioid clade</taxon>
        <taxon>Phaseoleae</taxon>
        <taxon>Clitoria</taxon>
    </lineage>
</organism>
<dbReference type="AlphaFoldDB" id="A0AAN9JBA8"/>
<dbReference type="Gene3D" id="3.30.559.10">
    <property type="entry name" value="Chloramphenicol acetyltransferase-like domain"/>
    <property type="match status" value="1"/>
</dbReference>
<comment type="caution">
    <text evidence="5">The sequence shown here is derived from an EMBL/GenBank/DDBJ whole genome shotgun (WGS) entry which is preliminary data.</text>
</comment>
<dbReference type="GO" id="GO:0005739">
    <property type="term" value="C:mitochondrion"/>
    <property type="evidence" value="ECO:0007669"/>
    <property type="project" value="TreeGrafter"/>
</dbReference>
<comment type="cofactor">
    <cofactor evidence="1">
        <name>(R)-lipoate</name>
        <dbReference type="ChEBI" id="CHEBI:83088"/>
    </cofactor>
</comment>
<keyword evidence="6" id="KW-1185">Reference proteome</keyword>